<feature type="region of interest" description="Disordered" evidence="1">
    <location>
        <begin position="220"/>
        <end position="257"/>
    </location>
</feature>
<feature type="compositionally biased region" description="Polar residues" evidence="1">
    <location>
        <begin position="220"/>
        <end position="238"/>
    </location>
</feature>
<feature type="compositionally biased region" description="Polar residues" evidence="1">
    <location>
        <begin position="246"/>
        <end position="257"/>
    </location>
</feature>
<dbReference type="Proteomes" id="UP000736672">
    <property type="component" value="Unassembled WGS sequence"/>
</dbReference>
<dbReference type="AlphaFoldDB" id="A0A9P9I008"/>
<accession>A0A9P9I008</accession>
<name>A0A9P9I008_FUSSL</name>
<proteinExistence type="predicted"/>
<dbReference type="OrthoDB" id="524326at2759"/>
<dbReference type="EMBL" id="JAGTJS010000006">
    <property type="protein sequence ID" value="KAH7265779.1"/>
    <property type="molecule type" value="Genomic_DNA"/>
</dbReference>
<sequence>MDPLSVTAGCVALLGNLAGAGLAIGNFIQGYKEAAEDFATITRELVELRTIALTLQRDCDNSSASSIPVELQPQIRAILQNCDAVVLQVQGLVDKYMASGKKGAAKWALRGREDVTKLQVSLETHRNALGLTLGMISVSLTKAVKDDTTVIKEGMVEAREIAVHLLKGIETLQKLEGDEQGVESLDLGGRFMMLERYLDEMTSYADTVVGEDLWEGSETRSIQVSSENSRTTMIPNKSDNPRRKSLNQTSHQSLSVP</sequence>
<keyword evidence="3" id="KW-1185">Reference proteome</keyword>
<evidence type="ECO:0000313" key="3">
    <source>
        <dbReference type="Proteomes" id="UP000736672"/>
    </source>
</evidence>
<organism evidence="2 3">
    <name type="scientific">Fusarium solani</name>
    <name type="common">Filamentous fungus</name>
    <dbReference type="NCBI Taxonomy" id="169388"/>
    <lineage>
        <taxon>Eukaryota</taxon>
        <taxon>Fungi</taxon>
        <taxon>Dikarya</taxon>
        <taxon>Ascomycota</taxon>
        <taxon>Pezizomycotina</taxon>
        <taxon>Sordariomycetes</taxon>
        <taxon>Hypocreomycetidae</taxon>
        <taxon>Hypocreales</taxon>
        <taxon>Nectriaceae</taxon>
        <taxon>Fusarium</taxon>
        <taxon>Fusarium solani species complex</taxon>
    </lineage>
</organism>
<reference evidence="2" key="1">
    <citation type="journal article" date="2021" name="Nat. Commun.">
        <title>Genetic determinants of endophytism in the Arabidopsis root mycobiome.</title>
        <authorList>
            <person name="Mesny F."/>
            <person name="Miyauchi S."/>
            <person name="Thiergart T."/>
            <person name="Pickel B."/>
            <person name="Atanasova L."/>
            <person name="Karlsson M."/>
            <person name="Huettel B."/>
            <person name="Barry K.W."/>
            <person name="Haridas S."/>
            <person name="Chen C."/>
            <person name="Bauer D."/>
            <person name="Andreopoulos W."/>
            <person name="Pangilinan J."/>
            <person name="LaButti K."/>
            <person name="Riley R."/>
            <person name="Lipzen A."/>
            <person name="Clum A."/>
            <person name="Drula E."/>
            <person name="Henrissat B."/>
            <person name="Kohler A."/>
            <person name="Grigoriev I.V."/>
            <person name="Martin F.M."/>
            <person name="Hacquard S."/>
        </authorList>
    </citation>
    <scope>NUCLEOTIDE SEQUENCE</scope>
    <source>
        <strain evidence="2">FSSC 5 MPI-SDFR-AT-0091</strain>
    </source>
</reference>
<gene>
    <name evidence="2" type="ORF">B0J15DRAFT_545812</name>
</gene>
<comment type="caution">
    <text evidence="2">The sequence shown here is derived from an EMBL/GenBank/DDBJ whole genome shotgun (WGS) entry which is preliminary data.</text>
</comment>
<evidence type="ECO:0000313" key="2">
    <source>
        <dbReference type="EMBL" id="KAH7265779.1"/>
    </source>
</evidence>
<evidence type="ECO:0008006" key="4">
    <source>
        <dbReference type="Google" id="ProtNLM"/>
    </source>
</evidence>
<evidence type="ECO:0000256" key="1">
    <source>
        <dbReference type="SAM" id="MobiDB-lite"/>
    </source>
</evidence>
<protein>
    <recommendedName>
        <fullName evidence="4">Fungal N-terminal domain-containing protein</fullName>
    </recommendedName>
</protein>